<gene>
    <name evidence="19" type="ORF">SSRG_00561</name>
</gene>
<comment type="catalytic activity">
    <reaction evidence="12">
        <text>O-phospho-L-seryl-[protein] + H2O = L-seryl-[protein] + phosphate</text>
        <dbReference type="Rhea" id="RHEA:20629"/>
        <dbReference type="Rhea" id="RHEA-COMP:9863"/>
        <dbReference type="Rhea" id="RHEA-COMP:11604"/>
        <dbReference type="ChEBI" id="CHEBI:15377"/>
        <dbReference type="ChEBI" id="CHEBI:29999"/>
        <dbReference type="ChEBI" id="CHEBI:43474"/>
        <dbReference type="ChEBI" id="CHEBI:83421"/>
        <dbReference type="EC" id="3.1.3.16"/>
    </reaction>
</comment>
<dbReference type="eggNOG" id="COG2208">
    <property type="taxonomic scope" value="Bacteria"/>
</dbReference>
<dbReference type="Proteomes" id="UP000002968">
    <property type="component" value="Unassembled WGS sequence"/>
</dbReference>
<dbReference type="PROSITE" id="PS50112">
    <property type="entry name" value="PAS"/>
    <property type="match status" value="2"/>
</dbReference>
<sequence>MKAGRAMSAAGSPPAGGEGPVRPSGLLDVLRVASVVLDTEGRIVLWSPQAEELFGYGAREALGRYAAQIMVHEEHLDLVVRLFAEVMRTGRSWAGAFPIRRKDGGTRLVEFRNMRLLDDRGKVYALGLAVDQATVRRLEQEVALSNRIVAQSPIGLAVLDGDLRYVSVNPALERMNGLPAGEHLGRTMPEVLPRVDAEEVEESARRVLETGLPAVDRSMTGRTPADPDDDHAWHVSLYRLENTLGTVLGVAVSVVDITEQHRANTEAESARRRLAVIADATARIGTSLDLERTAGELADVAVPELADAAAVDLLEAVAQGRRSALGPTEDAVIRALAVRWVATPDVLSAADPPGLVTRYAPDRLITECVRTGLPVMVPHVDDEDLARIARSPEAAALLARAGVHSYLAVPLIARGEVLGALDLTRTRNPRAFDEDDLLLARELASRAAVQIDNARWYQSARDTALTLQRSLLPSHPPVTGGLEVASRYQPGGATSEVGGDWFDVIPLEDGRTALVVGDVMGSGIPAAATMGRLRTATHTLASLGLDPAVLLEHLDRITAGLDQALATCVYAVHDPRERRCTIANAGHLPPARVRAGHAAELLDLPTGVPLGVGGVGFSTTTVELGPGDRLVLYTDGLVETRRHALDERLDRLLGLLDRPGHSLEEVCDLLLGTLREPDNVDDVALLIARATTPA</sequence>
<dbReference type="FunFam" id="3.60.40.10:FF:000005">
    <property type="entry name" value="Serine/threonine protein phosphatase"/>
    <property type="match status" value="1"/>
</dbReference>
<evidence type="ECO:0000256" key="7">
    <source>
        <dbReference type="ARBA" id="ARBA00022801"/>
    </source>
</evidence>
<dbReference type="eggNOG" id="COG2203">
    <property type="taxonomic scope" value="Bacteria"/>
</dbReference>
<feature type="compositionally biased region" description="Low complexity" evidence="16">
    <location>
        <begin position="1"/>
        <end position="13"/>
    </location>
</feature>
<evidence type="ECO:0000256" key="9">
    <source>
        <dbReference type="ARBA" id="ARBA00022842"/>
    </source>
</evidence>
<keyword evidence="7" id="KW-0378">Hydrolase</keyword>
<dbReference type="EMBL" id="GG657758">
    <property type="protein sequence ID" value="EFL37757.1"/>
    <property type="molecule type" value="Genomic_DNA"/>
</dbReference>
<dbReference type="SMART" id="SM00331">
    <property type="entry name" value="PP2C_SIG"/>
    <property type="match status" value="1"/>
</dbReference>
<dbReference type="PANTHER" id="PTHR43156">
    <property type="entry name" value="STAGE II SPORULATION PROTEIN E-RELATED"/>
    <property type="match status" value="1"/>
</dbReference>
<name>D9XW60_9ACTN</name>
<protein>
    <recommendedName>
        <fullName evidence="1">protein-serine/threonine phosphatase</fullName>
        <ecNumber evidence="1">3.1.3.16</ecNumber>
    </recommendedName>
    <alternativeName>
        <fullName evidence="15">Protein-serine/threonine phosphatase</fullName>
    </alternativeName>
    <alternativeName>
        <fullName evidence="14">Serine/threonine-protein kinase</fullName>
    </alternativeName>
</protein>
<dbReference type="InterPro" id="IPR035965">
    <property type="entry name" value="PAS-like_dom_sf"/>
</dbReference>
<feature type="region of interest" description="Disordered" evidence="16">
    <location>
        <begin position="1"/>
        <end position="20"/>
    </location>
</feature>
<dbReference type="InterPro" id="IPR003018">
    <property type="entry name" value="GAF"/>
</dbReference>
<evidence type="ECO:0000256" key="8">
    <source>
        <dbReference type="ARBA" id="ARBA00022840"/>
    </source>
</evidence>
<dbReference type="FunFam" id="3.30.450.20:FF:000120">
    <property type="entry name" value="PAS domain S-box protein"/>
    <property type="match status" value="1"/>
</dbReference>
<dbReference type="PANTHER" id="PTHR43156:SF2">
    <property type="entry name" value="STAGE II SPORULATION PROTEIN E"/>
    <property type="match status" value="1"/>
</dbReference>
<dbReference type="HOGENOM" id="CLU_000445_43_3_11"/>
<feature type="domain" description="PAS" evidence="17">
    <location>
        <begin position="147"/>
        <end position="211"/>
    </location>
</feature>
<dbReference type="SMART" id="SM00065">
    <property type="entry name" value="GAF"/>
    <property type="match status" value="1"/>
</dbReference>
<dbReference type="InterPro" id="IPR001932">
    <property type="entry name" value="PPM-type_phosphatase-like_dom"/>
</dbReference>
<keyword evidence="5" id="KW-0547">Nucleotide-binding</keyword>
<dbReference type="EC" id="3.1.3.16" evidence="1"/>
<dbReference type="InterPro" id="IPR000014">
    <property type="entry name" value="PAS"/>
</dbReference>
<dbReference type="Gene3D" id="3.30.450.20">
    <property type="entry name" value="PAS domain"/>
    <property type="match status" value="2"/>
</dbReference>
<evidence type="ECO:0000256" key="16">
    <source>
        <dbReference type="SAM" id="MobiDB-lite"/>
    </source>
</evidence>
<keyword evidence="2" id="KW-0597">Phosphoprotein</keyword>
<dbReference type="STRING" id="467200.SSRG_00561"/>
<evidence type="ECO:0000256" key="1">
    <source>
        <dbReference type="ARBA" id="ARBA00013081"/>
    </source>
</evidence>
<keyword evidence="4" id="KW-0479">Metal-binding</keyword>
<keyword evidence="11" id="KW-0464">Manganese</keyword>
<proteinExistence type="predicted"/>
<keyword evidence="6" id="KW-0418">Kinase</keyword>
<evidence type="ECO:0000259" key="17">
    <source>
        <dbReference type="PROSITE" id="PS50112"/>
    </source>
</evidence>
<organism evidence="19 20">
    <name type="scientific">Streptomyces griseoflavus Tu4000</name>
    <dbReference type="NCBI Taxonomy" id="467200"/>
    <lineage>
        <taxon>Bacteria</taxon>
        <taxon>Bacillati</taxon>
        <taxon>Actinomycetota</taxon>
        <taxon>Actinomycetes</taxon>
        <taxon>Kitasatosporales</taxon>
        <taxon>Streptomycetaceae</taxon>
        <taxon>Streptomyces</taxon>
    </lineage>
</organism>
<keyword evidence="8" id="KW-0067">ATP-binding</keyword>
<dbReference type="NCBIfam" id="TIGR00229">
    <property type="entry name" value="sensory_box"/>
    <property type="match status" value="2"/>
</dbReference>
<evidence type="ECO:0000256" key="15">
    <source>
        <dbReference type="ARBA" id="ARBA00081350"/>
    </source>
</evidence>
<dbReference type="GO" id="GO:0005524">
    <property type="term" value="F:ATP binding"/>
    <property type="evidence" value="ECO:0007669"/>
    <property type="project" value="UniProtKB-KW"/>
</dbReference>
<evidence type="ECO:0000256" key="13">
    <source>
        <dbReference type="ARBA" id="ARBA00056274"/>
    </source>
</evidence>
<keyword evidence="3" id="KW-0808">Transferase</keyword>
<evidence type="ECO:0000313" key="20">
    <source>
        <dbReference type="Proteomes" id="UP000002968"/>
    </source>
</evidence>
<evidence type="ECO:0000256" key="12">
    <source>
        <dbReference type="ARBA" id="ARBA00047761"/>
    </source>
</evidence>
<dbReference type="InterPro" id="IPR052016">
    <property type="entry name" value="Bact_Sigma-Reg"/>
</dbReference>
<keyword evidence="9" id="KW-0460">Magnesium</keyword>
<evidence type="ECO:0000259" key="18">
    <source>
        <dbReference type="PROSITE" id="PS51746"/>
    </source>
</evidence>
<dbReference type="Pfam" id="PF08448">
    <property type="entry name" value="PAS_4"/>
    <property type="match status" value="2"/>
</dbReference>
<keyword evidence="20" id="KW-1185">Reference proteome</keyword>
<dbReference type="Gene3D" id="3.60.40.10">
    <property type="entry name" value="PPM-type phosphatase domain"/>
    <property type="match status" value="1"/>
</dbReference>
<feature type="domain" description="PPM-type phosphatase" evidence="18">
    <location>
        <begin position="483"/>
        <end position="690"/>
    </location>
</feature>
<accession>D9XW60</accession>
<dbReference type="SUPFAM" id="SSF55781">
    <property type="entry name" value="GAF domain-like"/>
    <property type="match status" value="1"/>
</dbReference>
<reference evidence="19" key="1">
    <citation type="submission" date="2009-02" db="EMBL/GenBank/DDBJ databases">
        <title>Annotation of Streptomyces griseoflavus strain Tu4000.</title>
        <authorList>
            <consortium name="The Broad Institute Genome Sequencing Platform"/>
            <consortium name="Broad Institute Microbial Sequencing Center"/>
            <person name="Fischbach M."/>
            <person name="Godfrey P."/>
            <person name="Ward D."/>
            <person name="Young S."/>
            <person name="Zeng Q."/>
            <person name="Koehrsen M."/>
            <person name="Alvarado L."/>
            <person name="Berlin A.M."/>
            <person name="Bochicchio J."/>
            <person name="Borenstein D."/>
            <person name="Chapman S.B."/>
            <person name="Chen Z."/>
            <person name="Engels R."/>
            <person name="Freedman E."/>
            <person name="Gellesch M."/>
            <person name="Goldberg J."/>
            <person name="Griggs A."/>
            <person name="Gujja S."/>
            <person name="Heilman E.R."/>
            <person name="Heiman D.I."/>
            <person name="Hepburn T.A."/>
            <person name="Howarth C."/>
            <person name="Jen D."/>
            <person name="Larson L."/>
            <person name="Lewis B."/>
            <person name="Mehta T."/>
            <person name="Park D."/>
            <person name="Pearson M."/>
            <person name="Richards J."/>
            <person name="Roberts A."/>
            <person name="Saif S."/>
            <person name="Shea T.D."/>
            <person name="Shenoy N."/>
            <person name="Sisk P."/>
            <person name="Stolte C."/>
            <person name="Sykes S.N."/>
            <person name="Thomson T."/>
            <person name="Walk T."/>
            <person name="White J."/>
            <person name="Yandava C."/>
            <person name="Straight P."/>
            <person name="Clardy J."/>
            <person name="Hung D."/>
            <person name="Kolter R."/>
            <person name="Mekalanos J."/>
            <person name="Walker S."/>
            <person name="Walsh C.T."/>
            <person name="Wieland-Brown L.C."/>
            <person name="Haas B."/>
            <person name="Nusbaum C."/>
            <person name="Birren B."/>
        </authorList>
    </citation>
    <scope>NUCLEOTIDE SEQUENCE [LARGE SCALE GENOMIC DNA]</scope>
    <source>
        <strain evidence="19">Tu4000</strain>
    </source>
</reference>
<dbReference type="Pfam" id="PF07228">
    <property type="entry name" value="SpoIIE"/>
    <property type="match status" value="1"/>
</dbReference>
<comment type="function">
    <text evidence="13">Primarily acts as an independent SigF regulator that is sensitive to the osmosensory signal, mediating the cross talk of PknD with the SigF regulon. Possesses both phosphatase and kinase activities. The kinase domain functions as a classic anti-sigma factor-like kinase to phosphorylate the anti-anti-sigma factor domain at the canonical regulatory site, and the phosphatase domain antagonizes this activity.</text>
</comment>
<dbReference type="AlphaFoldDB" id="D9XW60"/>
<dbReference type="InterPro" id="IPR029016">
    <property type="entry name" value="GAF-like_dom_sf"/>
</dbReference>
<dbReference type="Pfam" id="PF01590">
    <property type="entry name" value="GAF"/>
    <property type="match status" value="1"/>
</dbReference>
<evidence type="ECO:0000313" key="19">
    <source>
        <dbReference type="EMBL" id="EFL37757.1"/>
    </source>
</evidence>
<dbReference type="SUPFAM" id="SSF55785">
    <property type="entry name" value="PYP-like sensor domain (PAS domain)"/>
    <property type="match status" value="2"/>
</dbReference>
<dbReference type="PROSITE" id="PS51746">
    <property type="entry name" value="PPM_2"/>
    <property type="match status" value="1"/>
</dbReference>
<dbReference type="GO" id="GO:0046872">
    <property type="term" value="F:metal ion binding"/>
    <property type="evidence" value="ECO:0007669"/>
    <property type="project" value="UniProtKB-KW"/>
</dbReference>
<evidence type="ECO:0000256" key="6">
    <source>
        <dbReference type="ARBA" id="ARBA00022777"/>
    </source>
</evidence>
<evidence type="ECO:0000256" key="11">
    <source>
        <dbReference type="ARBA" id="ARBA00023211"/>
    </source>
</evidence>
<feature type="domain" description="PAS" evidence="17">
    <location>
        <begin position="26"/>
        <end position="90"/>
    </location>
</feature>
<dbReference type="InterPro" id="IPR036457">
    <property type="entry name" value="PPM-type-like_dom_sf"/>
</dbReference>
<evidence type="ECO:0000256" key="14">
    <source>
        <dbReference type="ARBA" id="ARBA00075117"/>
    </source>
</evidence>
<dbReference type="InterPro" id="IPR013656">
    <property type="entry name" value="PAS_4"/>
</dbReference>
<evidence type="ECO:0000256" key="5">
    <source>
        <dbReference type="ARBA" id="ARBA00022741"/>
    </source>
</evidence>
<evidence type="ECO:0000256" key="2">
    <source>
        <dbReference type="ARBA" id="ARBA00022553"/>
    </source>
</evidence>
<evidence type="ECO:0000256" key="10">
    <source>
        <dbReference type="ARBA" id="ARBA00022912"/>
    </source>
</evidence>
<dbReference type="FunFam" id="3.30.450.40:FF:000035">
    <property type="entry name" value="PAS sensor protein"/>
    <property type="match status" value="1"/>
</dbReference>
<evidence type="ECO:0000256" key="4">
    <source>
        <dbReference type="ARBA" id="ARBA00022723"/>
    </source>
</evidence>
<dbReference type="GO" id="GO:0004722">
    <property type="term" value="F:protein serine/threonine phosphatase activity"/>
    <property type="evidence" value="ECO:0007669"/>
    <property type="project" value="UniProtKB-EC"/>
</dbReference>
<keyword evidence="10" id="KW-0904">Protein phosphatase</keyword>
<dbReference type="SUPFAM" id="SSF81606">
    <property type="entry name" value="PP2C-like"/>
    <property type="match status" value="1"/>
</dbReference>
<dbReference type="SMART" id="SM00091">
    <property type="entry name" value="PAS"/>
    <property type="match status" value="2"/>
</dbReference>
<evidence type="ECO:0000256" key="3">
    <source>
        <dbReference type="ARBA" id="ARBA00022679"/>
    </source>
</evidence>
<dbReference type="GO" id="GO:0016301">
    <property type="term" value="F:kinase activity"/>
    <property type="evidence" value="ECO:0007669"/>
    <property type="project" value="UniProtKB-KW"/>
</dbReference>
<dbReference type="CDD" id="cd00130">
    <property type="entry name" value="PAS"/>
    <property type="match status" value="2"/>
</dbReference>
<dbReference type="Gene3D" id="3.30.450.40">
    <property type="match status" value="1"/>
</dbReference>